<evidence type="ECO:0000256" key="1">
    <source>
        <dbReference type="ARBA" id="ARBA00004173"/>
    </source>
</evidence>
<evidence type="ECO:0000256" key="4">
    <source>
        <dbReference type="ARBA" id="ARBA00023128"/>
    </source>
</evidence>
<keyword evidence="7 9" id="KW-0489">Methyltransferase</keyword>
<keyword evidence="7 9" id="KW-0808">Transferase</keyword>
<dbReference type="InterPro" id="IPR029063">
    <property type="entry name" value="SAM-dependent_MTases_sf"/>
</dbReference>
<evidence type="ECO:0000256" key="6">
    <source>
        <dbReference type="ARBA" id="ARBA00049302"/>
    </source>
</evidence>
<evidence type="ECO:0000256" key="2">
    <source>
        <dbReference type="ARBA" id="ARBA00022552"/>
    </source>
</evidence>
<feature type="active site" description="Nucleophile" evidence="7">
    <location>
        <position position="404"/>
    </location>
</feature>
<dbReference type="InterPro" id="IPR023267">
    <property type="entry name" value="RCMT"/>
</dbReference>
<dbReference type="GO" id="GO:0003723">
    <property type="term" value="F:RNA binding"/>
    <property type="evidence" value="ECO:0007669"/>
    <property type="project" value="UniProtKB-UniRule"/>
</dbReference>
<gene>
    <name evidence="9" type="ORF">OBRU01_07822</name>
</gene>
<keyword evidence="4" id="KW-0496">Mitochondrion</keyword>
<dbReference type="AlphaFoldDB" id="A0A0L7LJ32"/>
<dbReference type="GO" id="GO:0031167">
    <property type="term" value="P:rRNA methylation"/>
    <property type="evidence" value="ECO:0007669"/>
    <property type="project" value="TreeGrafter"/>
</dbReference>
<reference evidence="9 10" key="1">
    <citation type="journal article" date="2015" name="Genome Biol. Evol.">
        <title>The genome of winter moth (Operophtera brumata) provides a genomic perspective on sexual dimorphism and phenology.</title>
        <authorList>
            <person name="Derks M.F."/>
            <person name="Smit S."/>
            <person name="Salis L."/>
            <person name="Schijlen E."/>
            <person name="Bossers A."/>
            <person name="Mateman C."/>
            <person name="Pijl A.S."/>
            <person name="de Ridder D."/>
            <person name="Groenen M.A."/>
            <person name="Visser M.E."/>
            <person name="Megens H.J."/>
        </authorList>
    </citation>
    <scope>NUCLEOTIDE SEQUENCE [LARGE SCALE GENOMIC DNA]</scope>
    <source>
        <strain evidence="9">WM2013NL</strain>
        <tissue evidence="9">Head and thorax</tissue>
    </source>
</reference>
<comment type="caution">
    <text evidence="9">The sequence shown here is derived from an EMBL/GenBank/DDBJ whole genome shotgun (WGS) entry which is preliminary data.</text>
</comment>
<feature type="binding site" evidence="7">
    <location>
        <position position="291"/>
    </location>
    <ligand>
        <name>S-adenosyl-L-methionine</name>
        <dbReference type="ChEBI" id="CHEBI:59789"/>
    </ligand>
</feature>
<name>A0A0L7LJ32_OPEBR</name>
<sequence length="467" mass="51281">MLNVSNLCKNAYTCTVIQARNKTKTHWAKLKKKDSPKYKALNHFDDFYGSVFGDKWAPMREALLRRNKYVAVVNNYGDTEETIEFLEKKEFHNQYSPPPEPKSTETVPVNRLAEFAEKLHSDEIAQLYPQGDNVPEKMDFTGDEKNQQTTNETLDESLSQAVIDESRIIDPSLGITSEALYQFTPATKLKGMDEWETDFPLVIEAETELSYPEHLKVYTYEMDSELTSFPEPRRGATGVHNYYPMDGGSVLAVLALGLRPGDRVLDLCSAPGGKALVALQTLLPDCIVCNDVSPSRCNSPVHNDGVLHAALKHAFETHGVVAVVKCHTPWHVVYSTCSLSPVQNDGVLHAALKHAFETHGVLAAVNPVHNDGVLHAALKHAFETHGVVAAVKCHTPWHVVYSTCSLSPVHNDGVLHAALKHAFETHGVVAAVNSTLELGAGRAAPKYGQLVLPSVSANFGPSYVAKL</sequence>
<feature type="domain" description="SAM-dependent MTase RsmB/NOP-type" evidence="8">
    <location>
        <begin position="178"/>
        <end position="467"/>
    </location>
</feature>
<organism evidence="9 10">
    <name type="scientific">Operophtera brumata</name>
    <name type="common">Winter moth</name>
    <name type="synonym">Phalaena brumata</name>
    <dbReference type="NCBI Taxonomy" id="104452"/>
    <lineage>
        <taxon>Eukaryota</taxon>
        <taxon>Metazoa</taxon>
        <taxon>Ecdysozoa</taxon>
        <taxon>Arthropoda</taxon>
        <taxon>Hexapoda</taxon>
        <taxon>Insecta</taxon>
        <taxon>Pterygota</taxon>
        <taxon>Neoptera</taxon>
        <taxon>Endopterygota</taxon>
        <taxon>Lepidoptera</taxon>
        <taxon>Glossata</taxon>
        <taxon>Ditrysia</taxon>
        <taxon>Geometroidea</taxon>
        <taxon>Geometridae</taxon>
        <taxon>Larentiinae</taxon>
        <taxon>Operophtera</taxon>
    </lineage>
</organism>
<feature type="binding site" evidence="7">
    <location>
        <begin position="268"/>
        <end position="274"/>
    </location>
    <ligand>
        <name>S-adenosyl-L-methionine</name>
        <dbReference type="ChEBI" id="CHEBI:59789"/>
    </ligand>
</feature>
<evidence type="ECO:0000313" key="10">
    <source>
        <dbReference type="Proteomes" id="UP000037510"/>
    </source>
</evidence>
<keyword evidence="7" id="KW-0949">S-adenosyl-L-methionine</keyword>
<dbReference type="Proteomes" id="UP000037510">
    <property type="component" value="Unassembled WGS sequence"/>
</dbReference>
<evidence type="ECO:0000256" key="5">
    <source>
        <dbReference type="ARBA" id="ARBA00042050"/>
    </source>
</evidence>
<dbReference type="GO" id="GO:0008173">
    <property type="term" value="F:RNA methyltransferase activity"/>
    <property type="evidence" value="ECO:0007669"/>
    <property type="project" value="InterPro"/>
</dbReference>
<dbReference type="Gene3D" id="6.20.240.40">
    <property type="match status" value="1"/>
</dbReference>
<keyword evidence="7" id="KW-0694">RNA-binding</keyword>
<dbReference type="PANTHER" id="PTHR22808:SF3">
    <property type="entry name" value="5-METHYLCYTOSINE RRNA METHYLTRANSFERASE NSUN4"/>
    <property type="match status" value="1"/>
</dbReference>
<evidence type="ECO:0000256" key="7">
    <source>
        <dbReference type="PROSITE-ProRule" id="PRU01023"/>
    </source>
</evidence>
<dbReference type="Gene3D" id="3.40.50.150">
    <property type="entry name" value="Vaccinia Virus protein VP39"/>
    <property type="match status" value="2"/>
</dbReference>
<dbReference type="InterPro" id="IPR001678">
    <property type="entry name" value="MeTrfase_RsmB-F_NOP2_dom"/>
</dbReference>
<dbReference type="EMBL" id="JTDY01000989">
    <property type="protein sequence ID" value="KOB75186.1"/>
    <property type="molecule type" value="Genomic_DNA"/>
</dbReference>
<comment type="similarity">
    <text evidence="7">Belongs to the class I-like SAM-binding methyltransferase superfamily. RsmB/NOP family.</text>
</comment>
<keyword evidence="2" id="KW-0698">rRNA processing</keyword>
<keyword evidence="10" id="KW-1185">Reference proteome</keyword>
<proteinExistence type="inferred from homology"/>
<dbReference type="GO" id="GO:0005762">
    <property type="term" value="C:mitochondrial large ribosomal subunit"/>
    <property type="evidence" value="ECO:0007669"/>
    <property type="project" value="TreeGrafter"/>
</dbReference>
<comment type="catalytic activity">
    <reaction evidence="6">
        <text>a cytidine in rRNA + S-adenosyl-L-methionine = a 5-methylcytidine in rRNA + S-adenosyl-L-homocysteine + H(+)</text>
        <dbReference type="Rhea" id="RHEA:61484"/>
        <dbReference type="Rhea" id="RHEA-COMP:15836"/>
        <dbReference type="Rhea" id="RHEA-COMP:15837"/>
        <dbReference type="ChEBI" id="CHEBI:15378"/>
        <dbReference type="ChEBI" id="CHEBI:57856"/>
        <dbReference type="ChEBI" id="CHEBI:59789"/>
        <dbReference type="ChEBI" id="CHEBI:74483"/>
        <dbReference type="ChEBI" id="CHEBI:82748"/>
    </reaction>
</comment>
<dbReference type="SUPFAM" id="SSF53335">
    <property type="entry name" value="S-adenosyl-L-methionine-dependent methyltransferases"/>
    <property type="match status" value="1"/>
</dbReference>
<evidence type="ECO:0000256" key="3">
    <source>
        <dbReference type="ARBA" id="ARBA00022946"/>
    </source>
</evidence>
<protein>
    <recommendedName>
        <fullName evidence="5">NOL1/NOP2/Sun domain family member 4</fullName>
    </recommendedName>
</protein>
<keyword evidence="3" id="KW-0809">Transit peptide</keyword>
<dbReference type="PANTHER" id="PTHR22808">
    <property type="entry name" value="NCL1 YEAST -RELATED NOL1/NOP2/FMU SUN DOMAIN-CONTAINING"/>
    <property type="match status" value="1"/>
</dbReference>
<accession>A0A0L7LJ32</accession>
<dbReference type="STRING" id="104452.A0A0L7LJ32"/>
<feature type="non-terminal residue" evidence="9">
    <location>
        <position position="467"/>
    </location>
</feature>
<comment type="subcellular location">
    <subcellularLocation>
        <location evidence="1">Mitochondrion</location>
    </subcellularLocation>
</comment>
<comment type="caution">
    <text evidence="7">Lacks conserved residue(s) required for the propagation of feature annotation.</text>
</comment>
<evidence type="ECO:0000313" key="9">
    <source>
        <dbReference type="EMBL" id="KOB75186.1"/>
    </source>
</evidence>
<dbReference type="PROSITE" id="PS51686">
    <property type="entry name" value="SAM_MT_RSMB_NOP"/>
    <property type="match status" value="1"/>
</dbReference>
<evidence type="ECO:0000259" key="8">
    <source>
        <dbReference type="PROSITE" id="PS51686"/>
    </source>
</evidence>